<feature type="signal peptide" evidence="5">
    <location>
        <begin position="1"/>
        <end position="20"/>
    </location>
</feature>
<dbReference type="InterPro" id="IPR001547">
    <property type="entry name" value="Glyco_hydro_5"/>
</dbReference>
<evidence type="ECO:0000256" key="3">
    <source>
        <dbReference type="ARBA" id="ARBA00023295"/>
    </source>
</evidence>
<keyword evidence="2 4" id="KW-0378">Hydrolase</keyword>
<evidence type="ECO:0000256" key="1">
    <source>
        <dbReference type="ARBA" id="ARBA00022729"/>
    </source>
</evidence>
<dbReference type="GO" id="GO:0008810">
    <property type="term" value="F:cellulase activity"/>
    <property type="evidence" value="ECO:0007669"/>
    <property type="project" value="UniProtKB-EC"/>
</dbReference>
<evidence type="ECO:0000256" key="4">
    <source>
        <dbReference type="RuleBase" id="RU361153"/>
    </source>
</evidence>
<dbReference type="GO" id="GO:0009986">
    <property type="term" value="C:cell surface"/>
    <property type="evidence" value="ECO:0007669"/>
    <property type="project" value="TreeGrafter"/>
</dbReference>
<dbReference type="PANTHER" id="PTHR31297">
    <property type="entry name" value="GLUCAN ENDO-1,6-BETA-GLUCOSIDASE B"/>
    <property type="match status" value="1"/>
</dbReference>
<proteinExistence type="inferred from homology"/>
<feature type="chain" id="PRO_5031015998" evidence="5">
    <location>
        <begin position="21"/>
        <end position="335"/>
    </location>
</feature>
<name>A0A7W9EQR6_9SPHN</name>
<dbReference type="EMBL" id="JACIJH010000006">
    <property type="protein sequence ID" value="MBB5706784.1"/>
    <property type="molecule type" value="Genomic_DNA"/>
</dbReference>
<dbReference type="Gene3D" id="3.20.20.80">
    <property type="entry name" value="Glycosidases"/>
    <property type="match status" value="1"/>
</dbReference>
<dbReference type="GO" id="GO:0008422">
    <property type="term" value="F:beta-glucosidase activity"/>
    <property type="evidence" value="ECO:0007669"/>
    <property type="project" value="TreeGrafter"/>
</dbReference>
<evidence type="ECO:0000256" key="2">
    <source>
        <dbReference type="ARBA" id="ARBA00022801"/>
    </source>
</evidence>
<comment type="caution">
    <text evidence="7">The sequence shown here is derived from an EMBL/GenBank/DDBJ whole genome shotgun (WGS) entry which is preliminary data.</text>
</comment>
<keyword evidence="1 5" id="KW-0732">Signal</keyword>
<protein>
    <submittedName>
        <fullName evidence="7">Endoglucanase</fullName>
        <ecNumber evidence="7">3.2.1.4</ecNumber>
    </submittedName>
</protein>
<dbReference type="SUPFAM" id="SSF51445">
    <property type="entry name" value="(Trans)glycosidases"/>
    <property type="match status" value="1"/>
</dbReference>
<keyword evidence="3 4" id="KW-0326">Glycosidase</keyword>
<dbReference type="Proteomes" id="UP000537161">
    <property type="component" value="Unassembled WGS sequence"/>
</dbReference>
<dbReference type="Pfam" id="PF00150">
    <property type="entry name" value="Cellulase"/>
    <property type="match status" value="1"/>
</dbReference>
<gene>
    <name evidence="7" type="ORF">FHR21_002143</name>
</gene>
<dbReference type="PANTHER" id="PTHR31297:SF17">
    <property type="entry name" value="ENDOGLUCANASE"/>
    <property type="match status" value="1"/>
</dbReference>
<evidence type="ECO:0000256" key="5">
    <source>
        <dbReference type="SAM" id="SignalP"/>
    </source>
</evidence>
<accession>A0A7W9EQR6</accession>
<dbReference type="InterPro" id="IPR050386">
    <property type="entry name" value="Glycosyl_hydrolase_5"/>
</dbReference>
<dbReference type="InterPro" id="IPR017853">
    <property type="entry name" value="GH"/>
</dbReference>
<comment type="similarity">
    <text evidence="4">Belongs to the glycosyl hydrolase 5 (cellulase A) family.</text>
</comment>
<dbReference type="GO" id="GO:0005576">
    <property type="term" value="C:extracellular region"/>
    <property type="evidence" value="ECO:0007669"/>
    <property type="project" value="TreeGrafter"/>
</dbReference>
<evidence type="ECO:0000313" key="8">
    <source>
        <dbReference type="Proteomes" id="UP000537161"/>
    </source>
</evidence>
<evidence type="ECO:0000259" key="6">
    <source>
        <dbReference type="Pfam" id="PF00150"/>
    </source>
</evidence>
<dbReference type="AlphaFoldDB" id="A0A7W9EQR6"/>
<dbReference type="EC" id="3.2.1.4" evidence="7"/>
<reference evidence="7 8" key="1">
    <citation type="submission" date="2020-08" db="EMBL/GenBank/DDBJ databases">
        <title>Genomic Encyclopedia of Type Strains, Phase IV (KMG-IV): sequencing the most valuable type-strain genomes for metagenomic binning, comparative biology and taxonomic classification.</title>
        <authorList>
            <person name="Goeker M."/>
        </authorList>
    </citation>
    <scope>NUCLEOTIDE SEQUENCE [LARGE SCALE GENOMIC DNA]</scope>
    <source>
        <strain evidence="7 8">DSM 27163</strain>
    </source>
</reference>
<keyword evidence="8" id="KW-1185">Reference proteome</keyword>
<organism evidence="7 8">
    <name type="scientific">Sphingopyxis panaciterrulae</name>
    <dbReference type="NCBI Taxonomy" id="462372"/>
    <lineage>
        <taxon>Bacteria</taxon>
        <taxon>Pseudomonadati</taxon>
        <taxon>Pseudomonadota</taxon>
        <taxon>Alphaproteobacteria</taxon>
        <taxon>Sphingomonadales</taxon>
        <taxon>Sphingomonadaceae</taxon>
        <taxon>Sphingopyxis</taxon>
    </lineage>
</organism>
<dbReference type="RefSeq" id="WP_184098005.1">
    <property type="nucleotide sequence ID" value="NZ_JACIJH010000006.1"/>
</dbReference>
<feature type="domain" description="Glycoside hydrolase family 5" evidence="6">
    <location>
        <begin position="50"/>
        <end position="305"/>
    </location>
</feature>
<dbReference type="GO" id="GO:0009251">
    <property type="term" value="P:glucan catabolic process"/>
    <property type="evidence" value="ECO:0007669"/>
    <property type="project" value="TreeGrafter"/>
</dbReference>
<sequence>MLRIPFLLSAALLLAVPAAAEEAKGLPVGACINMGNSLETMVESQDGKRIDAADFARIRAAGFTTVRIPVRWMHRSRETAPHTIDPAFLDRVEAVVDQALAADLNVILNSHHFDALDKDPAATAPWLAAVWKQVAARFAARPEARLWFEISNEPHDKLTNANLLATLAPALAAIRATNPTRAVVIGGENWSGIDSLVTLDLPDDPNVYPTFHYYEPFDFTHQGATWVDPSPPLGRLYGTQADADRLAADVEKIRRYIARTGRKPFIGETGAYEAIPLAGRVQYHRAVHDAFAPLDLGICAWAYTNTFPFWDRKARQWLPGLRAAFGLPENEGASE</sequence>
<evidence type="ECO:0000313" key="7">
    <source>
        <dbReference type="EMBL" id="MBB5706784.1"/>
    </source>
</evidence>